<proteinExistence type="predicted"/>
<keyword evidence="3" id="KW-1185">Reference proteome</keyword>
<dbReference type="AlphaFoldDB" id="A0A9P1JET4"/>
<accession>A0A9P1JET4</accession>
<keyword evidence="1" id="KW-0472">Membrane</keyword>
<evidence type="ECO:0000313" key="2">
    <source>
        <dbReference type="EMBL" id="CBI41427.1"/>
    </source>
</evidence>
<evidence type="ECO:0000313" key="3">
    <source>
        <dbReference type="Proteomes" id="UP000006562"/>
    </source>
</evidence>
<keyword evidence="1" id="KW-0812">Transmembrane</keyword>
<dbReference type="InterPro" id="IPR036259">
    <property type="entry name" value="MFS_trans_sf"/>
</dbReference>
<dbReference type="Gene3D" id="1.20.1250.20">
    <property type="entry name" value="MFS general substrate transporter like domains"/>
    <property type="match status" value="1"/>
</dbReference>
<reference evidence="3" key="2">
    <citation type="journal article" date="2011" name="J. Biotechnol.">
        <title>Genome sequence of B. amyloliquefaciens type strain DSM7(T) reveals differences to plant-associated B. amyloliquefaciens FZB42.</title>
        <authorList>
            <person name="Ruckert C."/>
            <person name="Blom J."/>
            <person name="Chen X."/>
            <person name="Reva O."/>
            <person name="Borriss R."/>
        </authorList>
    </citation>
    <scope>NUCLEOTIDE SEQUENCE [LARGE SCALE GENOMIC DNA]</scope>
    <source>
        <strain evidence="3">DSM 7</strain>
    </source>
</reference>
<dbReference type="Proteomes" id="UP000006562">
    <property type="component" value="Chromosome"/>
</dbReference>
<evidence type="ECO:0000256" key="1">
    <source>
        <dbReference type="SAM" id="Phobius"/>
    </source>
</evidence>
<feature type="transmembrane region" description="Helical" evidence="1">
    <location>
        <begin position="23"/>
        <end position="45"/>
    </location>
</feature>
<keyword evidence="1" id="KW-1133">Transmembrane helix</keyword>
<reference evidence="2 3" key="1">
    <citation type="journal article" date="2011" name="Int. J. Syst. Evol. Microbiol.">
        <title>Relationship of Bacillus amyloliquefaciens clades associated with strains DSM 7T and FZB42T: a proposal for Bacillus amyloliquefaciens subsp. amyloliquefaciens subsp. nov. and Bacillus amyloliquefaciens subsp. plantarum subsp. nov. based on complete genome sequence comparisons.</title>
        <authorList>
            <person name="Borriss R."/>
            <person name="Chen X.H."/>
            <person name="Rueckert C."/>
            <person name="Blom J."/>
            <person name="Becker A."/>
            <person name="Baumgarth B."/>
            <person name="Fan B."/>
            <person name="Pukall R."/>
            <person name="Schumann P."/>
            <person name="Sproer C."/>
            <person name="Junge H."/>
            <person name="Vater J."/>
            <person name="Puhler A."/>
            <person name="Klenk H.P."/>
        </authorList>
    </citation>
    <scope>NUCLEOTIDE SEQUENCE [LARGE SCALE GENOMIC DNA]</scope>
    <source>
        <strain evidence="3">DSM 7</strain>
    </source>
</reference>
<feature type="transmembrane region" description="Helical" evidence="1">
    <location>
        <begin position="57"/>
        <end position="80"/>
    </location>
</feature>
<protein>
    <submittedName>
        <fullName evidence="2">NasA</fullName>
    </submittedName>
</protein>
<dbReference type="EMBL" id="FN597644">
    <property type="protein sequence ID" value="CBI41427.1"/>
    <property type="molecule type" value="Genomic_DNA"/>
</dbReference>
<name>A0A9P1JET4_BACAS</name>
<organism evidence="2 3">
    <name type="scientific">Bacillus amyloliquefaciens (strain ATCC 23350 / DSM 7 / BCRC 11601 / CCUG 28519 / NBRC 15535 / NRRL B-14393 / F)</name>
    <dbReference type="NCBI Taxonomy" id="692420"/>
    <lineage>
        <taxon>Bacteria</taxon>
        <taxon>Bacillati</taxon>
        <taxon>Bacillota</taxon>
        <taxon>Bacilli</taxon>
        <taxon>Bacillales</taxon>
        <taxon>Bacillaceae</taxon>
        <taxon>Bacillus</taxon>
        <taxon>Bacillus amyloliquefaciens group</taxon>
    </lineage>
</organism>
<sequence>MMALGMGNGAVFQLVPQHFRKEIGMVTGIVGAAGGIGGFFLPNILGSLKQVTGSYAIGFISFSCIALLAFVLVLAAGYYWRKSYGTESSHADV</sequence>
<dbReference type="SUPFAM" id="SSF103473">
    <property type="entry name" value="MFS general substrate transporter"/>
    <property type="match status" value="1"/>
</dbReference>
<gene>
    <name evidence="2" type="primary">nasA#</name>
    <name evidence="2" type="ordered locus">BAMF_0301</name>
</gene>
<dbReference type="KEGG" id="bao:BAMF_0301"/>